<dbReference type="RefSeq" id="WP_093151462.1">
    <property type="nucleotide sequence ID" value="NZ_FNEK01000008.1"/>
</dbReference>
<gene>
    <name evidence="1" type="ORF">SAMN04488026_100888</name>
</gene>
<dbReference type="OrthoDB" id="7851400at2"/>
<dbReference type="SUPFAM" id="SSF53955">
    <property type="entry name" value="Lysozyme-like"/>
    <property type="match status" value="1"/>
</dbReference>
<keyword evidence="2" id="KW-1185">Reference proteome</keyword>
<organism evidence="1 2">
    <name type="scientific">Aliiruegeria lutimaris</name>
    <dbReference type="NCBI Taxonomy" id="571298"/>
    <lineage>
        <taxon>Bacteria</taxon>
        <taxon>Pseudomonadati</taxon>
        <taxon>Pseudomonadota</taxon>
        <taxon>Alphaproteobacteria</taxon>
        <taxon>Rhodobacterales</taxon>
        <taxon>Roseobacteraceae</taxon>
        <taxon>Aliiruegeria</taxon>
    </lineage>
</organism>
<reference evidence="1 2" key="1">
    <citation type="submission" date="2016-10" db="EMBL/GenBank/DDBJ databases">
        <authorList>
            <person name="de Groot N.N."/>
        </authorList>
    </citation>
    <scope>NUCLEOTIDE SEQUENCE [LARGE SCALE GENOMIC DNA]</scope>
    <source>
        <strain evidence="1 2">DSM 25294</strain>
    </source>
</reference>
<protein>
    <recommendedName>
        <fullName evidence="3">Muramidase (Phage lambda lysozyme)</fullName>
    </recommendedName>
</protein>
<dbReference type="EMBL" id="FNEK01000008">
    <property type="protein sequence ID" value="SDI88259.1"/>
    <property type="molecule type" value="Genomic_DNA"/>
</dbReference>
<dbReference type="Proteomes" id="UP000199382">
    <property type="component" value="Unassembled WGS sequence"/>
</dbReference>
<sequence length="256" mass="27323">MFPVALIPALALVLAFCVPQGVLAEAMPRQRAGSVFGGAGAIVPVVHRQASGNAGQNAASLFSGRDGTSLFALVPKPAGSPVARGLVVPLGGWDALRKSSAGKVLQLIAQAEAGAAGYDAVQLAAKIRPPRRPTRMTIGEIYAWIEQTPGQQHAIGRYQFIPKTLRRLVRELGVGEDKLFSPNLQDALAMKLLEEAGFGEFQQSEISRHQFMNNLARIWAGLPTSSGKSHYHGLSGNRATMSWARFDAQMAKIFPG</sequence>
<dbReference type="AlphaFoldDB" id="A0A1G8P6Y6"/>
<proteinExistence type="predicted"/>
<dbReference type="STRING" id="571298.SAMN04488026_100888"/>
<evidence type="ECO:0000313" key="2">
    <source>
        <dbReference type="Proteomes" id="UP000199382"/>
    </source>
</evidence>
<accession>A0A1G8P6Y6</accession>
<dbReference type="InterPro" id="IPR023346">
    <property type="entry name" value="Lysozyme-like_dom_sf"/>
</dbReference>
<dbReference type="Gene3D" id="1.10.530.10">
    <property type="match status" value="1"/>
</dbReference>
<evidence type="ECO:0000313" key="1">
    <source>
        <dbReference type="EMBL" id="SDI88259.1"/>
    </source>
</evidence>
<evidence type="ECO:0008006" key="3">
    <source>
        <dbReference type="Google" id="ProtNLM"/>
    </source>
</evidence>
<name>A0A1G8P6Y6_9RHOB</name>